<dbReference type="OrthoDB" id="10015537at2"/>
<accession>D1BE75</accession>
<dbReference type="Proteomes" id="UP000000322">
    <property type="component" value="Chromosome"/>
</dbReference>
<evidence type="ECO:0000313" key="2">
    <source>
        <dbReference type="EMBL" id="ACZ21153.1"/>
    </source>
</evidence>
<reference evidence="2 3" key="1">
    <citation type="journal article" date="2009" name="Stand. Genomic Sci.">
        <title>Complete genome sequence of Sanguibacter keddieii type strain (ST-74).</title>
        <authorList>
            <person name="Ivanova N."/>
            <person name="Sikorski J."/>
            <person name="Sims D."/>
            <person name="Brettin T."/>
            <person name="Detter J.C."/>
            <person name="Han C."/>
            <person name="Lapidus A."/>
            <person name="Copeland A."/>
            <person name="Glavina Del Rio T."/>
            <person name="Nolan M."/>
            <person name="Chen F."/>
            <person name="Lucas S."/>
            <person name="Tice H."/>
            <person name="Cheng J.F."/>
            <person name="Bruce D."/>
            <person name="Goodwin L."/>
            <person name="Pitluck S."/>
            <person name="Pati A."/>
            <person name="Mavromatis K."/>
            <person name="Chen A."/>
            <person name="Palaniappan K."/>
            <person name="D'haeseleer P."/>
            <person name="Chain P."/>
            <person name="Bristow J."/>
            <person name="Eisen J.A."/>
            <person name="Markowitz V."/>
            <person name="Hugenholtz P."/>
            <person name="Goker M."/>
            <person name="Pukall R."/>
            <person name="Klenk H.P."/>
            <person name="Kyrpides N.C."/>
        </authorList>
    </citation>
    <scope>NUCLEOTIDE SEQUENCE [LARGE SCALE GENOMIC DNA]</scope>
    <source>
        <strain evidence="3">ATCC 51767 / DSM 10542 / NCFB 3025 / ST-74</strain>
    </source>
</reference>
<evidence type="ECO:0000313" key="3">
    <source>
        <dbReference type="Proteomes" id="UP000000322"/>
    </source>
</evidence>
<organism evidence="2 3">
    <name type="scientific">Sanguibacter keddieii (strain ATCC 51767 / DSM 10542 / NCFB 3025 / ST-74)</name>
    <dbReference type="NCBI Taxonomy" id="446469"/>
    <lineage>
        <taxon>Bacteria</taxon>
        <taxon>Bacillati</taxon>
        <taxon>Actinomycetota</taxon>
        <taxon>Actinomycetes</taxon>
        <taxon>Micrococcales</taxon>
        <taxon>Sanguibacteraceae</taxon>
        <taxon>Sanguibacter</taxon>
    </lineage>
</organism>
<keyword evidence="3" id="KW-1185">Reference proteome</keyword>
<feature type="transmembrane region" description="Helical" evidence="1">
    <location>
        <begin position="88"/>
        <end position="108"/>
    </location>
</feature>
<sequence>MTTDSASARSALDAAERSSTLIVRRTRGLRWTMLAFSAATAAGLLLVGVGPRPFGIIFGTVLIAGAGGALGATGAASSALPAGFRRRYAITIAVWTAVYAAVLLVGLLAFPGSVAFWALGAVASVVPGLWFSLAERAQS</sequence>
<feature type="transmembrane region" description="Helical" evidence="1">
    <location>
        <begin position="114"/>
        <end position="133"/>
    </location>
</feature>
<protein>
    <submittedName>
        <fullName evidence="2">Uncharacterized protein</fullName>
    </submittedName>
</protein>
<feature type="transmembrane region" description="Helical" evidence="1">
    <location>
        <begin position="31"/>
        <end position="50"/>
    </location>
</feature>
<proteinExistence type="predicted"/>
<keyword evidence="1" id="KW-0472">Membrane</keyword>
<dbReference type="EMBL" id="CP001819">
    <property type="protein sequence ID" value="ACZ21153.1"/>
    <property type="molecule type" value="Genomic_DNA"/>
</dbReference>
<dbReference type="RefSeq" id="WP_012866222.1">
    <property type="nucleotide sequence ID" value="NC_013521.1"/>
</dbReference>
<keyword evidence="1" id="KW-1133">Transmembrane helix</keyword>
<keyword evidence="1" id="KW-0812">Transmembrane</keyword>
<dbReference type="KEGG" id="ske:Sked_12110"/>
<dbReference type="AlphaFoldDB" id="D1BE75"/>
<name>D1BE75_SANKS</name>
<gene>
    <name evidence="2" type="ordered locus">Sked_12110</name>
</gene>
<feature type="transmembrane region" description="Helical" evidence="1">
    <location>
        <begin position="56"/>
        <end position="76"/>
    </location>
</feature>
<dbReference type="STRING" id="446469.Sked_12110"/>
<evidence type="ECO:0000256" key="1">
    <source>
        <dbReference type="SAM" id="Phobius"/>
    </source>
</evidence>
<dbReference type="HOGENOM" id="CLU_1843708_0_0_11"/>